<accession>A0A5B7FBG8</accession>
<evidence type="ECO:0000256" key="1">
    <source>
        <dbReference type="SAM" id="MobiDB-lite"/>
    </source>
</evidence>
<dbReference type="AlphaFoldDB" id="A0A5B7FBG8"/>
<sequence>MICSAKSPVSTSLAAFPSSPLYTVCVAPCLKLPLLPLRCAWQVLRGEWTRRGEGRGGASLGPEVGRRRGSGGQNACHTLFLG</sequence>
<reference evidence="2 3" key="1">
    <citation type="submission" date="2019-05" db="EMBL/GenBank/DDBJ databases">
        <title>Another draft genome of Portunus trituberculatus and its Hox gene families provides insights of decapod evolution.</title>
        <authorList>
            <person name="Jeong J.-H."/>
            <person name="Song I."/>
            <person name="Kim S."/>
            <person name="Choi T."/>
            <person name="Kim D."/>
            <person name="Ryu S."/>
            <person name="Kim W."/>
        </authorList>
    </citation>
    <scope>NUCLEOTIDE SEQUENCE [LARGE SCALE GENOMIC DNA]</scope>
    <source>
        <tissue evidence="2">Muscle</tissue>
    </source>
</reference>
<evidence type="ECO:0000313" key="3">
    <source>
        <dbReference type="Proteomes" id="UP000324222"/>
    </source>
</evidence>
<protein>
    <submittedName>
        <fullName evidence="2">Uncharacterized protein</fullName>
    </submittedName>
</protein>
<comment type="caution">
    <text evidence="2">The sequence shown here is derived from an EMBL/GenBank/DDBJ whole genome shotgun (WGS) entry which is preliminary data.</text>
</comment>
<gene>
    <name evidence="2" type="ORF">E2C01_036550</name>
</gene>
<keyword evidence="3" id="KW-1185">Reference proteome</keyword>
<evidence type="ECO:0000313" key="2">
    <source>
        <dbReference type="EMBL" id="MPC42917.1"/>
    </source>
</evidence>
<name>A0A5B7FBG8_PORTR</name>
<proteinExistence type="predicted"/>
<dbReference type="Proteomes" id="UP000324222">
    <property type="component" value="Unassembled WGS sequence"/>
</dbReference>
<organism evidence="2 3">
    <name type="scientific">Portunus trituberculatus</name>
    <name type="common">Swimming crab</name>
    <name type="synonym">Neptunus trituberculatus</name>
    <dbReference type="NCBI Taxonomy" id="210409"/>
    <lineage>
        <taxon>Eukaryota</taxon>
        <taxon>Metazoa</taxon>
        <taxon>Ecdysozoa</taxon>
        <taxon>Arthropoda</taxon>
        <taxon>Crustacea</taxon>
        <taxon>Multicrustacea</taxon>
        <taxon>Malacostraca</taxon>
        <taxon>Eumalacostraca</taxon>
        <taxon>Eucarida</taxon>
        <taxon>Decapoda</taxon>
        <taxon>Pleocyemata</taxon>
        <taxon>Brachyura</taxon>
        <taxon>Eubrachyura</taxon>
        <taxon>Portunoidea</taxon>
        <taxon>Portunidae</taxon>
        <taxon>Portuninae</taxon>
        <taxon>Portunus</taxon>
    </lineage>
</organism>
<feature type="region of interest" description="Disordered" evidence="1">
    <location>
        <begin position="52"/>
        <end position="82"/>
    </location>
</feature>
<dbReference type="EMBL" id="VSRR010005613">
    <property type="protein sequence ID" value="MPC42917.1"/>
    <property type="molecule type" value="Genomic_DNA"/>
</dbReference>